<proteinExistence type="predicted"/>
<accession>A0A2M7R6P8</accession>
<dbReference type="Pfam" id="PF04002">
    <property type="entry name" value="RadC"/>
    <property type="match status" value="1"/>
</dbReference>
<gene>
    <name evidence="7" type="ORF">COY73_01215</name>
</gene>
<dbReference type="InterPro" id="IPR046778">
    <property type="entry name" value="UPF0758_N"/>
</dbReference>
<reference evidence="8" key="1">
    <citation type="submission" date="2017-09" db="EMBL/GenBank/DDBJ databases">
        <title>Depth-based differentiation of microbial function through sediment-hosted aquifers and enrichment of novel symbionts in the deep terrestrial subsurface.</title>
        <authorList>
            <person name="Probst A.J."/>
            <person name="Ladd B."/>
            <person name="Jarett J.K."/>
            <person name="Geller-Mcgrath D.E."/>
            <person name="Sieber C.M.K."/>
            <person name="Emerson J.B."/>
            <person name="Anantharaman K."/>
            <person name="Thomas B.C."/>
            <person name="Malmstrom R."/>
            <person name="Stieglmeier M."/>
            <person name="Klingl A."/>
            <person name="Woyke T."/>
            <person name="Ryan C.M."/>
            <person name="Banfield J.F."/>
        </authorList>
    </citation>
    <scope>NUCLEOTIDE SEQUENCE [LARGE SCALE GENOMIC DNA]</scope>
</reference>
<dbReference type="CDD" id="cd08071">
    <property type="entry name" value="MPN_DUF2466"/>
    <property type="match status" value="1"/>
</dbReference>
<dbReference type="InterPro" id="IPR037518">
    <property type="entry name" value="MPN"/>
</dbReference>
<dbReference type="InterPro" id="IPR020891">
    <property type="entry name" value="UPF0758_CS"/>
</dbReference>
<organism evidence="7 8">
    <name type="scientific">Candidatus Nealsonbacteria bacterium CG_4_10_14_0_8_um_filter_37_14</name>
    <dbReference type="NCBI Taxonomy" id="1974684"/>
    <lineage>
        <taxon>Bacteria</taxon>
        <taxon>Candidatus Nealsoniibacteriota</taxon>
    </lineage>
</organism>
<dbReference type="InterPro" id="IPR025657">
    <property type="entry name" value="RadC_JAB"/>
</dbReference>
<feature type="domain" description="MPN" evidence="6">
    <location>
        <begin position="53"/>
        <end position="164"/>
    </location>
</feature>
<dbReference type="PROSITE" id="PS01302">
    <property type="entry name" value="UPF0758"/>
    <property type="match status" value="1"/>
</dbReference>
<feature type="non-terminal residue" evidence="7">
    <location>
        <position position="164"/>
    </location>
</feature>
<dbReference type="Gene3D" id="3.40.140.10">
    <property type="entry name" value="Cytidine Deaminase, domain 2"/>
    <property type="match status" value="1"/>
</dbReference>
<evidence type="ECO:0000313" key="8">
    <source>
        <dbReference type="Proteomes" id="UP000230767"/>
    </source>
</evidence>
<evidence type="ECO:0000259" key="6">
    <source>
        <dbReference type="PROSITE" id="PS50249"/>
    </source>
</evidence>
<protein>
    <recommendedName>
        <fullName evidence="6">MPN domain-containing protein</fullName>
    </recommendedName>
</protein>
<evidence type="ECO:0000313" key="7">
    <source>
        <dbReference type="EMBL" id="PIY89318.1"/>
    </source>
</evidence>
<evidence type="ECO:0000256" key="4">
    <source>
        <dbReference type="ARBA" id="ARBA00022833"/>
    </source>
</evidence>
<keyword evidence="1" id="KW-0645">Protease</keyword>
<keyword evidence="2" id="KW-0479">Metal-binding</keyword>
<evidence type="ECO:0000256" key="1">
    <source>
        <dbReference type="ARBA" id="ARBA00022670"/>
    </source>
</evidence>
<dbReference type="EMBL" id="PFLW01000036">
    <property type="protein sequence ID" value="PIY89318.1"/>
    <property type="molecule type" value="Genomic_DNA"/>
</dbReference>
<dbReference type="SUPFAM" id="SSF102712">
    <property type="entry name" value="JAB1/MPN domain"/>
    <property type="match status" value="1"/>
</dbReference>
<evidence type="ECO:0000256" key="2">
    <source>
        <dbReference type="ARBA" id="ARBA00022723"/>
    </source>
</evidence>
<keyword evidence="5" id="KW-0482">Metalloprotease</keyword>
<dbReference type="Pfam" id="PF20582">
    <property type="entry name" value="UPF0758_N"/>
    <property type="match status" value="1"/>
</dbReference>
<keyword evidence="3" id="KW-0378">Hydrolase</keyword>
<comment type="caution">
    <text evidence="7">The sequence shown here is derived from an EMBL/GenBank/DDBJ whole genome shotgun (WGS) entry which is preliminary data.</text>
</comment>
<dbReference type="GO" id="GO:0046872">
    <property type="term" value="F:metal ion binding"/>
    <property type="evidence" value="ECO:0007669"/>
    <property type="project" value="UniProtKB-KW"/>
</dbReference>
<dbReference type="AlphaFoldDB" id="A0A2M7R6P8"/>
<keyword evidence="4" id="KW-0862">Zinc</keyword>
<evidence type="ECO:0000256" key="5">
    <source>
        <dbReference type="ARBA" id="ARBA00023049"/>
    </source>
</evidence>
<dbReference type="InterPro" id="IPR001405">
    <property type="entry name" value="UPF0758"/>
</dbReference>
<dbReference type="PROSITE" id="PS50249">
    <property type="entry name" value="MPN"/>
    <property type="match status" value="1"/>
</dbReference>
<sequence length="164" mass="18730">MPKGNYLIQAKSYRFRLPAPYRTCLPHREFILLWGEELLAILLRTDREGKNVLELAKQILRKYSKKRLLKLKYEDLIKIKGIDSAKACTILAATELVHPREIFAEALKQNAASVILVHNHPSGDAEPSQDDLEITKRILEAGKIMGIDVLDHVIITKNKVFSFK</sequence>
<dbReference type="PANTHER" id="PTHR30471">
    <property type="entry name" value="DNA REPAIR PROTEIN RADC"/>
    <property type="match status" value="1"/>
</dbReference>
<dbReference type="Proteomes" id="UP000230767">
    <property type="component" value="Unassembled WGS sequence"/>
</dbReference>
<dbReference type="GO" id="GO:0006508">
    <property type="term" value="P:proteolysis"/>
    <property type="evidence" value="ECO:0007669"/>
    <property type="project" value="UniProtKB-KW"/>
</dbReference>
<dbReference type="GO" id="GO:0008237">
    <property type="term" value="F:metallopeptidase activity"/>
    <property type="evidence" value="ECO:0007669"/>
    <property type="project" value="UniProtKB-KW"/>
</dbReference>
<evidence type="ECO:0000256" key="3">
    <source>
        <dbReference type="ARBA" id="ARBA00022801"/>
    </source>
</evidence>
<name>A0A2M7R6P8_9BACT</name>
<dbReference type="PANTHER" id="PTHR30471:SF3">
    <property type="entry name" value="UPF0758 PROTEIN YEES-RELATED"/>
    <property type="match status" value="1"/>
</dbReference>